<gene>
    <name evidence="2" type="primary">wzzE_1</name>
    <name evidence="2" type="ORF">NCTC10767_00961</name>
</gene>
<protein>
    <submittedName>
        <fullName evidence="2">Enterobacterial common antigen (ECA) polysaccharide chain length modulation protein</fullName>
    </submittedName>
</protein>
<dbReference type="AlphaFoldDB" id="A0A376CVK5"/>
<organism evidence="2 3">
    <name type="scientific">Escherichia coli</name>
    <dbReference type="NCBI Taxonomy" id="562"/>
    <lineage>
        <taxon>Bacteria</taxon>
        <taxon>Pseudomonadati</taxon>
        <taxon>Pseudomonadota</taxon>
        <taxon>Gammaproteobacteria</taxon>
        <taxon>Enterobacterales</taxon>
        <taxon>Enterobacteriaceae</taxon>
        <taxon>Escherichia</taxon>
    </lineage>
</organism>
<sequence length="144" mass="16375">MKAQVKRQEEVAKAIYDRRMNSIEQALKIAEQHNISRSATDVPAEELPDSEMFLLGRPMLQARLENLQAVGPAFDLDYDQNRAMLNTLNVGPTLDPRFQTYRYLRTPEEPVKRDSPRRAFLMIMWGIVGGLIGAGVALTRRCSK</sequence>
<evidence type="ECO:0000313" key="3">
    <source>
        <dbReference type="Proteomes" id="UP000254647"/>
    </source>
</evidence>
<dbReference type="SUPFAM" id="SSF160355">
    <property type="entry name" value="Bacterial polysaccharide co-polymerase-like"/>
    <property type="match status" value="1"/>
</dbReference>
<keyword evidence="1" id="KW-1133">Transmembrane helix</keyword>
<dbReference type="EMBL" id="UFXW01000004">
    <property type="protein sequence ID" value="STC75965.1"/>
    <property type="molecule type" value="Genomic_DNA"/>
</dbReference>
<proteinExistence type="predicted"/>
<keyword evidence="1" id="KW-0812">Transmembrane</keyword>
<accession>A0A376CVK5</accession>
<name>A0A376CVK5_ECOLX</name>
<dbReference type="Gene3D" id="3.30.1890.10">
    <property type="entry name" value="FepE-like"/>
    <property type="match status" value="1"/>
</dbReference>
<keyword evidence="1" id="KW-0472">Membrane</keyword>
<feature type="transmembrane region" description="Helical" evidence="1">
    <location>
        <begin position="119"/>
        <end position="138"/>
    </location>
</feature>
<evidence type="ECO:0000256" key="1">
    <source>
        <dbReference type="SAM" id="Phobius"/>
    </source>
</evidence>
<reference evidence="2 3" key="1">
    <citation type="submission" date="2018-06" db="EMBL/GenBank/DDBJ databases">
        <authorList>
            <consortium name="Pathogen Informatics"/>
            <person name="Doyle S."/>
        </authorList>
    </citation>
    <scope>NUCLEOTIDE SEQUENCE [LARGE SCALE GENOMIC DNA]</scope>
    <source>
        <strain evidence="2 3">NCTC10767</strain>
    </source>
</reference>
<dbReference type="Proteomes" id="UP000254647">
    <property type="component" value="Unassembled WGS sequence"/>
</dbReference>
<evidence type="ECO:0000313" key="2">
    <source>
        <dbReference type="EMBL" id="STC75965.1"/>
    </source>
</evidence>